<keyword evidence="4" id="KW-0520">NAD</keyword>
<accession>A0A5C6CZC8</accession>
<dbReference type="SUPFAM" id="SSF53720">
    <property type="entry name" value="ALDH-like"/>
    <property type="match status" value="1"/>
</dbReference>
<evidence type="ECO:0000256" key="1">
    <source>
        <dbReference type="ARBA" id="ARBA00004786"/>
    </source>
</evidence>
<comment type="pathway">
    <text evidence="1">Amino-acid degradation; L-proline degradation into L-glutamate; L-glutamate from L-proline: step 2/2.</text>
</comment>
<comment type="similarity">
    <text evidence="8">Belongs to the aldehyde dehydrogenase family.</text>
</comment>
<protein>
    <recommendedName>
        <fullName evidence="2">L-glutamate gamma-semialdehyde dehydrogenase</fullName>
        <ecNumber evidence="2">1.2.1.88</ecNumber>
    </recommendedName>
</protein>
<dbReference type="PIRSF" id="PIRSF000197">
    <property type="entry name" value="Bifunct_PutA"/>
    <property type="match status" value="1"/>
</dbReference>
<dbReference type="AlphaFoldDB" id="A0A5C6CZC8"/>
<dbReference type="Gene3D" id="3.40.309.10">
    <property type="entry name" value="Aldehyde Dehydrogenase, Chain A, domain 2"/>
    <property type="match status" value="1"/>
</dbReference>
<dbReference type="GO" id="GO:0004657">
    <property type="term" value="F:proline dehydrogenase activity"/>
    <property type="evidence" value="ECO:0007669"/>
    <property type="project" value="InterPro"/>
</dbReference>
<evidence type="ECO:0000256" key="7">
    <source>
        <dbReference type="PROSITE-ProRule" id="PRU10007"/>
    </source>
</evidence>
<dbReference type="Gene3D" id="3.40.605.10">
    <property type="entry name" value="Aldehyde Dehydrogenase, Chain A, domain 1"/>
    <property type="match status" value="1"/>
</dbReference>
<dbReference type="Pfam" id="PF00171">
    <property type="entry name" value="Aldedh"/>
    <property type="match status" value="1"/>
</dbReference>
<dbReference type="FunFam" id="3.40.309.10:FF:000005">
    <property type="entry name" value="1-pyrroline-5-carboxylate dehydrogenase 1"/>
    <property type="match status" value="1"/>
</dbReference>
<evidence type="ECO:0000313" key="12">
    <source>
        <dbReference type="EMBL" id="TWU29285.1"/>
    </source>
</evidence>
<dbReference type="GO" id="GO:0003700">
    <property type="term" value="F:DNA-binding transcription factor activity"/>
    <property type="evidence" value="ECO:0007669"/>
    <property type="project" value="InterPro"/>
</dbReference>
<evidence type="ECO:0000256" key="2">
    <source>
        <dbReference type="ARBA" id="ARBA00012884"/>
    </source>
</evidence>
<dbReference type="InterPro" id="IPR016162">
    <property type="entry name" value="Ald_DH_N"/>
</dbReference>
<evidence type="ECO:0000256" key="9">
    <source>
        <dbReference type="SAM" id="MobiDB-lite"/>
    </source>
</evidence>
<feature type="domain" description="Aldehyde dehydrogenase" evidence="10">
    <location>
        <begin position="563"/>
        <end position="1006"/>
    </location>
</feature>
<sequence>MSQSLSEQTAGKVSKSVAALLADFQPEAESPLPIEVQQALFLARRLQLEATALQTPAERRQQAELDRMIQSPSDKATMMQLTDQSFRARLPHRAADQMIHILDVQGVPRFFSTLDRTLLKGFQSFGAYLPGVAMPFVKEKMQHETANVILPAEEELLRDYLRQRREVGLRMNVNFLGEALLGEAEAERRLQAYLAALQRPELEVLSIKISTIYSQISPLAREHTVSVLSDRLELLLRAAAKYQFERHDGVRVPKFVYLDMEEYRDMTLTAEVFMRTLDRKGLEQARAGIALQAYIPDSFAMQQEITSWARERHATGGAPVTIRLVKGANMEMEQVEASLHGWPQAPFQHKLDTDANYHRMLQFGMDRENLAAVHLGIASHNLFTLAYGLVLAVKQNALDCVQFEMLEGMANHQRRALFDLTQNVLLYAPACRQEDFINAIGYLVRRLDENTGKENFLRHAFRLSVDSPDWQQLAAGFAASFARTESLTNEPRRTQNRSTEILSSPQPPAPNSSFTNSPDTDWSLPQNDIWATGILSAWKTKCDTSAIDVPLAVAGEEITANRDRRDSLDPSRPGVIVARYPQASIEDAAAAVECAQCDPAGWRSLLPDERTLILDRVADTLATRRGDLMGAMLAEGGKLLTESDPEISEAIDFCRFYARSAEEFYGLSGIEAKGQGVVVVVSPWNFPLAIPCGGVVAALAAGNTVILKPASDTVLIAYMLCECFWSAGVPRTALQLLPCSGGTVGQQLVTHEGVDTVILTGGTETALRMLAAKPTLNLLAETGGKNATIVTALADRDLAIRNVLHSAFSHSGQKCSATSLLILESEVYHDRQFRKLLVDAVESLEVGSAWELPTKVGPLIRPPSGELERGLKELEPGESWAVRPRFHVEDNPHLVGPGVKWGVQPGSVAHMTEFFGPLLGVMEARDLHDAIDLVNATGYGLTSGLESLDDREHQLWQEGIRAGNIYINRPTTGAIVLRQPFGGMGKSAVGPGIKAGGPNYVAQFMSFQPSGPSRDSTNHWSDSAIDLGNKDLGDTGLDDFCESLRLAAARNAISKDDCERIVAAAQSYEHWMAIEFDHPHDHFILVGEDNFRRYLPLAEVRVRVHTDDSPREIFLRALASRTAGCRTVISSPPGLNSPFVKLLDDLTDSWAGAIEFVEESDSELAQALREGHIDRLRFTRPERVPFPLRTAAALNGDYLADTPVCPHGRVELLWYFQEQSLSHLYHRYGNLGARSEEERAPVK</sequence>
<feature type="domain" description="Proline dehydrogenase" evidence="11">
    <location>
        <begin position="161"/>
        <end position="459"/>
    </location>
</feature>
<dbReference type="PROSITE" id="PS00070">
    <property type="entry name" value="ALDEHYDE_DEHYDR_CYS"/>
    <property type="match status" value="1"/>
</dbReference>
<dbReference type="PANTHER" id="PTHR42862">
    <property type="entry name" value="DELTA-1-PYRROLINE-5-CARBOXYLATE DEHYDROGENASE 1, ISOFORM A-RELATED"/>
    <property type="match status" value="1"/>
</dbReference>
<proteinExistence type="inferred from homology"/>
<dbReference type="CDD" id="cd07125">
    <property type="entry name" value="ALDH_PutA-P5CDH"/>
    <property type="match status" value="1"/>
</dbReference>
<feature type="active site" evidence="6 7">
    <location>
        <position position="781"/>
    </location>
</feature>
<dbReference type="Pfam" id="PF01619">
    <property type="entry name" value="Pro_dh"/>
    <property type="match status" value="1"/>
</dbReference>
<dbReference type="InterPro" id="IPR015590">
    <property type="entry name" value="Aldehyde_DH_dom"/>
</dbReference>
<dbReference type="InterPro" id="IPR002872">
    <property type="entry name" value="Proline_DH_dom"/>
</dbReference>
<dbReference type="InterPro" id="IPR016160">
    <property type="entry name" value="Ald_DH_CS_CYS"/>
</dbReference>
<feature type="region of interest" description="Disordered" evidence="9">
    <location>
        <begin position="485"/>
        <end position="520"/>
    </location>
</feature>
<gene>
    <name evidence="12" type="primary">putA</name>
    <name evidence="12" type="ORF">Pla144_00610</name>
</gene>
<dbReference type="InterPro" id="IPR016161">
    <property type="entry name" value="Ald_DH/histidinol_DH"/>
</dbReference>
<dbReference type="InterPro" id="IPR029510">
    <property type="entry name" value="Ald_DH_CS_GLU"/>
</dbReference>
<dbReference type="Gene3D" id="3.20.20.220">
    <property type="match status" value="1"/>
</dbReference>
<dbReference type="InterPro" id="IPR050485">
    <property type="entry name" value="Proline_metab_enzyme"/>
</dbReference>
<organism evidence="12 13">
    <name type="scientific">Bythopirellula polymerisocia</name>
    <dbReference type="NCBI Taxonomy" id="2528003"/>
    <lineage>
        <taxon>Bacteria</taxon>
        <taxon>Pseudomonadati</taxon>
        <taxon>Planctomycetota</taxon>
        <taxon>Planctomycetia</taxon>
        <taxon>Pirellulales</taxon>
        <taxon>Lacipirellulaceae</taxon>
        <taxon>Bythopirellula</taxon>
    </lineage>
</organism>
<evidence type="ECO:0000259" key="10">
    <source>
        <dbReference type="Pfam" id="PF00171"/>
    </source>
</evidence>
<feature type="active site" evidence="6">
    <location>
        <position position="815"/>
    </location>
</feature>
<dbReference type="GO" id="GO:0003842">
    <property type="term" value="F:L-glutamate gamma-semialdehyde dehydrogenase activity"/>
    <property type="evidence" value="ECO:0007669"/>
    <property type="project" value="UniProtKB-EC"/>
</dbReference>
<dbReference type="PROSITE" id="PS00687">
    <property type="entry name" value="ALDEHYDE_DEHYDR_GLU"/>
    <property type="match status" value="1"/>
</dbReference>
<evidence type="ECO:0000256" key="5">
    <source>
        <dbReference type="ARBA" id="ARBA00048142"/>
    </source>
</evidence>
<keyword evidence="3 8" id="KW-0560">Oxidoreductase</keyword>
<dbReference type="OrthoDB" id="4503395at2"/>
<dbReference type="PANTHER" id="PTHR42862:SF1">
    <property type="entry name" value="DELTA-1-PYRROLINE-5-CARBOXYLATE DEHYDROGENASE 2, ISOFORM A-RELATED"/>
    <property type="match status" value="1"/>
</dbReference>
<dbReference type="GO" id="GO:0009898">
    <property type="term" value="C:cytoplasmic side of plasma membrane"/>
    <property type="evidence" value="ECO:0007669"/>
    <property type="project" value="TreeGrafter"/>
</dbReference>
<comment type="catalytic activity">
    <reaction evidence="5">
        <text>L-glutamate 5-semialdehyde + NAD(+) + H2O = L-glutamate + NADH + 2 H(+)</text>
        <dbReference type="Rhea" id="RHEA:30235"/>
        <dbReference type="ChEBI" id="CHEBI:15377"/>
        <dbReference type="ChEBI" id="CHEBI:15378"/>
        <dbReference type="ChEBI" id="CHEBI:29985"/>
        <dbReference type="ChEBI" id="CHEBI:57540"/>
        <dbReference type="ChEBI" id="CHEBI:57945"/>
        <dbReference type="ChEBI" id="CHEBI:58066"/>
        <dbReference type="EC" id="1.2.1.88"/>
    </reaction>
</comment>
<feature type="compositionally biased region" description="Polar residues" evidence="9">
    <location>
        <begin position="511"/>
        <end position="520"/>
    </location>
</feature>
<dbReference type="Proteomes" id="UP000318437">
    <property type="component" value="Unassembled WGS sequence"/>
</dbReference>
<dbReference type="InterPro" id="IPR025703">
    <property type="entry name" value="Bifunct_PutA"/>
</dbReference>
<evidence type="ECO:0000259" key="11">
    <source>
        <dbReference type="Pfam" id="PF01619"/>
    </source>
</evidence>
<dbReference type="EMBL" id="SJPS01000001">
    <property type="protein sequence ID" value="TWU29285.1"/>
    <property type="molecule type" value="Genomic_DNA"/>
</dbReference>
<evidence type="ECO:0000313" key="13">
    <source>
        <dbReference type="Proteomes" id="UP000318437"/>
    </source>
</evidence>
<evidence type="ECO:0000256" key="8">
    <source>
        <dbReference type="RuleBase" id="RU003345"/>
    </source>
</evidence>
<reference evidence="12 13" key="1">
    <citation type="submission" date="2019-02" db="EMBL/GenBank/DDBJ databases">
        <title>Deep-cultivation of Planctomycetes and their phenomic and genomic characterization uncovers novel biology.</title>
        <authorList>
            <person name="Wiegand S."/>
            <person name="Jogler M."/>
            <person name="Boedeker C."/>
            <person name="Pinto D."/>
            <person name="Vollmers J."/>
            <person name="Rivas-Marin E."/>
            <person name="Kohn T."/>
            <person name="Peeters S.H."/>
            <person name="Heuer A."/>
            <person name="Rast P."/>
            <person name="Oberbeckmann S."/>
            <person name="Bunk B."/>
            <person name="Jeske O."/>
            <person name="Meyerdierks A."/>
            <person name="Storesund J.E."/>
            <person name="Kallscheuer N."/>
            <person name="Luecker S."/>
            <person name="Lage O.M."/>
            <person name="Pohl T."/>
            <person name="Merkel B.J."/>
            <person name="Hornburger P."/>
            <person name="Mueller R.-W."/>
            <person name="Bruemmer F."/>
            <person name="Labrenz M."/>
            <person name="Spormann A.M."/>
            <person name="Op Den Camp H."/>
            <person name="Overmann J."/>
            <person name="Amann R."/>
            <person name="Jetten M.S.M."/>
            <person name="Mascher T."/>
            <person name="Medema M.H."/>
            <person name="Devos D.P."/>
            <person name="Kaster A.-K."/>
            <person name="Ovreas L."/>
            <person name="Rohde M."/>
            <person name="Galperin M.Y."/>
            <person name="Jogler C."/>
        </authorList>
    </citation>
    <scope>NUCLEOTIDE SEQUENCE [LARGE SCALE GENOMIC DNA]</scope>
    <source>
        <strain evidence="12 13">Pla144</strain>
    </source>
</reference>
<dbReference type="EC" id="1.2.1.88" evidence="2"/>
<dbReference type="GO" id="GO:0010133">
    <property type="term" value="P:L-proline catabolic process to L-glutamate"/>
    <property type="evidence" value="ECO:0007669"/>
    <property type="project" value="InterPro"/>
</dbReference>
<evidence type="ECO:0000256" key="3">
    <source>
        <dbReference type="ARBA" id="ARBA00023002"/>
    </source>
</evidence>
<evidence type="ECO:0000256" key="6">
    <source>
        <dbReference type="PIRSR" id="PIRSR000197-1"/>
    </source>
</evidence>
<evidence type="ECO:0000256" key="4">
    <source>
        <dbReference type="ARBA" id="ARBA00023027"/>
    </source>
</evidence>
<dbReference type="InterPro" id="IPR016163">
    <property type="entry name" value="Ald_DH_C"/>
</dbReference>
<name>A0A5C6CZC8_9BACT</name>
<dbReference type="RefSeq" id="WP_146447334.1">
    <property type="nucleotide sequence ID" value="NZ_SJPS01000001.1"/>
</dbReference>
<dbReference type="SUPFAM" id="SSF51730">
    <property type="entry name" value="FAD-linked oxidoreductase"/>
    <property type="match status" value="1"/>
</dbReference>
<dbReference type="InterPro" id="IPR029041">
    <property type="entry name" value="FAD-linked_oxidoreductase-like"/>
</dbReference>
<comment type="caution">
    <text evidence="12">The sequence shown here is derived from an EMBL/GenBank/DDBJ whole genome shotgun (WGS) entry which is preliminary data.</text>
</comment>
<keyword evidence="13" id="KW-1185">Reference proteome</keyword>